<dbReference type="EMBL" id="CP016181">
    <property type="protein sequence ID" value="AWX99384.1"/>
    <property type="molecule type" value="Genomic_DNA"/>
</dbReference>
<organism evidence="3 4">
    <name type="scientific">Marinomonas primoryensis</name>
    <dbReference type="NCBI Taxonomy" id="178399"/>
    <lineage>
        <taxon>Bacteria</taxon>
        <taxon>Pseudomonadati</taxon>
        <taxon>Pseudomonadota</taxon>
        <taxon>Gammaproteobacteria</taxon>
        <taxon>Oceanospirillales</taxon>
        <taxon>Oceanospirillaceae</taxon>
        <taxon>Marinomonas</taxon>
    </lineage>
</organism>
<dbReference type="PANTHER" id="PTHR11786:SF0">
    <property type="entry name" value="ARYLAMINE N-ACETYLTRANSFERASE 4-RELATED"/>
    <property type="match status" value="1"/>
</dbReference>
<evidence type="ECO:0000256" key="2">
    <source>
        <dbReference type="RuleBase" id="RU003452"/>
    </source>
</evidence>
<dbReference type="PRINTS" id="PR01543">
    <property type="entry name" value="ANATRNSFRASE"/>
</dbReference>
<dbReference type="RefSeq" id="WP_112136082.1">
    <property type="nucleotide sequence ID" value="NZ_CP016181.1"/>
</dbReference>
<dbReference type="Gene3D" id="2.40.128.150">
    <property type="entry name" value="Cysteine proteinases"/>
    <property type="match status" value="1"/>
</dbReference>
<dbReference type="AlphaFoldDB" id="A0A2Z4PPL9"/>
<evidence type="ECO:0000256" key="1">
    <source>
        <dbReference type="ARBA" id="ARBA00006547"/>
    </source>
</evidence>
<name>A0A2Z4PPL9_9GAMM</name>
<dbReference type="Proteomes" id="UP000249898">
    <property type="component" value="Chromosome"/>
</dbReference>
<protein>
    <submittedName>
        <fullName evidence="3">Acetyltransferase</fullName>
    </submittedName>
</protein>
<dbReference type="InterPro" id="IPR038765">
    <property type="entry name" value="Papain-like_cys_pep_sf"/>
</dbReference>
<sequence>MSLSLSLKNYLDDLGLVAPEQLNLKFVKLLQAEHLARYSFNSLAVVMGDEIYLDVDAISQKIVTRGLGGYCFEHNKLTFELLKSVGYDVTLVMARVLNNQDHDVPRTHRVTLLTHDGVTYLIDTGFGANCPIAPLVLQPNLLQRVGSDVYRILLKESGEYDVQIMKDGDYFTLYRFDLAVYSDADCVMGNFYSSHYPKAGFVNNLVVSLKNADRTVTLKNHIMTMTHQDGTQERVLHSSKELHQVLTDVFGFDLGSVVAEHLFDRFLADKLVPLPSDNMGKRATS</sequence>
<keyword evidence="3" id="KW-0808">Transferase</keyword>
<gene>
    <name evidence="3" type="ORF">A8139_04725</name>
</gene>
<dbReference type="OrthoDB" id="7181050at2"/>
<dbReference type="PANTHER" id="PTHR11786">
    <property type="entry name" value="N-HYDROXYARYLAMINE O-ACETYLTRANSFERASE"/>
    <property type="match status" value="1"/>
</dbReference>
<dbReference type="InterPro" id="IPR001447">
    <property type="entry name" value="Arylamine_N-AcTrfase"/>
</dbReference>
<proteinExistence type="inferred from homology"/>
<dbReference type="GO" id="GO:0016407">
    <property type="term" value="F:acetyltransferase activity"/>
    <property type="evidence" value="ECO:0007669"/>
    <property type="project" value="InterPro"/>
</dbReference>
<evidence type="ECO:0000313" key="4">
    <source>
        <dbReference type="Proteomes" id="UP000249898"/>
    </source>
</evidence>
<dbReference type="Pfam" id="PF00797">
    <property type="entry name" value="Acetyltransf_2"/>
    <property type="match status" value="1"/>
</dbReference>
<dbReference type="SUPFAM" id="SSF54001">
    <property type="entry name" value="Cysteine proteinases"/>
    <property type="match status" value="1"/>
</dbReference>
<evidence type="ECO:0000313" key="3">
    <source>
        <dbReference type="EMBL" id="AWX99384.1"/>
    </source>
</evidence>
<reference evidence="3 4" key="1">
    <citation type="submission" date="2016-06" db="EMBL/GenBank/DDBJ databases">
        <title>The sequenced genome of the ice-adhering bacterium Marinomonas primoryensis, from Antarctica.</title>
        <authorList>
            <person name="Graham L."/>
            <person name="Vance T.D.R."/>
            <person name="Davies P.L."/>
        </authorList>
    </citation>
    <scope>NUCLEOTIDE SEQUENCE [LARGE SCALE GENOMIC DNA]</scope>
    <source>
        <strain evidence="3 4">AceL</strain>
    </source>
</reference>
<dbReference type="Gene3D" id="3.30.2140.10">
    <property type="entry name" value="Arylamine N-acetyltransferase"/>
    <property type="match status" value="1"/>
</dbReference>
<accession>A0A2Z4PPL9</accession>
<comment type="similarity">
    <text evidence="1 2">Belongs to the arylamine N-acetyltransferase family.</text>
</comment>